<evidence type="ECO:0000259" key="3">
    <source>
        <dbReference type="PROSITE" id="PS51526"/>
    </source>
</evidence>
<dbReference type="EMBL" id="SSOP01000008">
    <property type="protein sequence ID" value="KAB5595595.1"/>
    <property type="molecule type" value="Genomic_DNA"/>
</dbReference>
<feature type="region of interest" description="Disordered" evidence="2">
    <location>
        <begin position="12"/>
        <end position="37"/>
    </location>
</feature>
<evidence type="ECO:0000313" key="5">
    <source>
        <dbReference type="Proteomes" id="UP000383932"/>
    </source>
</evidence>
<dbReference type="SUPFAM" id="SSF56300">
    <property type="entry name" value="Metallo-dependent phosphatases"/>
    <property type="match status" value="1"/>
</dbReference>
<dbReference type="InterPro" id="IPR036388">
    <property type="entry name" value="WH-like_DNA-bd_sf"/>
</dbReference>
<sequence>MHPDGYYLPGASISSSCHSTKPHGETKRAGEFGAPGTDCDTPLSLVNTTLEWIEKEWADKVDFVIWTGDNARHDTDSSIPRTPAEIRDMNREIARRMDRIFTPRGVPVVPSIGVSDFVQLKHANSHYDRNRIPSACEYRLTGWDDLTNKLPQNIMYEGPSTVTNDFLESWRSFVPFHAYQVFQRGVYFSIELVPNRLAAISLNTLYCGGWVSEKGQRPRDFRVRLARGTTENIPFPKDAGEPRFGVRRVLISGGRGAWFVDLVTIKSASSGSGDYFPRCFARYGELALRFQDTILGHLYGHKNVDHVSGLWNRGTGKCRGDQFVVYSAEDVRSAGSSMRITGRKKEMLVADRLHEDFKALAKQKKVDYGDFFVVNIGPSVIPEYTPSVRIFSYNVTEAGSIEGARDEVGGQIDSMERCVGKHADKSPSRRNTLWSPTGYAQRSWAGHGEPTYELEYVTYTLESLQKDRRVVPEHLLPEELRGSIEGLSETRYAPFGLEDLTIPSWVEFGRRLGKKKKLWKRFREVMFLETAGSLGGWCEMGGPQSLAGGGRMDDRLALPDWIAAGPHVAHLIAMSPPMLASLYSHSRSASASSATSLDYLQHRHPAHTRHSSGASGYSLSTPADSPPSMAALKSHVSRIRRARAASSPYGRDDMLSGSESLRSSSSEAEDMAAFFAPDYSMFDAPAMPPDAMHYPVALGPAQQLDQLAANVRAATTTSASDRAKQIFVQAWLTANYAPYADGNVPRQGLYNSYRNICDVHGIPHINTATLGKAIRLCFPAIKTRRLGVRGNSKYHYCGIRPVTATEVAFLQEFIRKSNQQAQLAMSMRAASSSQSGSDARSEDDDDDDDERLNLVDAKAGPSLDDKTPTSNTLLSAAQGARKPADAFTPAQIRSRKPTQDDSAPAPTISKDTPAFAPQPHASVRQLPGFPNIEEALGPNAAATSQNVAAREVWRWFEAHLDGLMESVRTFRFDQFEIHLRTFWAGLSGDHREVVHAPAVAGLMAKADAMEILQVLRSQVLAPIPPQALTSLRQLADKMEKILLVALENFGSTFVEPKVELGARFGHLVLRFLDIFQVTQALSSVLTNPKQLADMRRSWRDIDFESVRNQSALVCNCRHEDLVQLLEVDFTTLLDGLAASSEPVRDVMTWADNCCERLMGARNVPGQEPRATMSSRSVLIRWQYVTSQIMRDLTIRSDPAFGAFQILKLFMDDWIALNVLRTVALSTNSVAASVEPVIQQQFFTMSPMGDQDGLAPPDFANAMDARMQNHLTPTTSSMLAALNDGFPGSLDASASAFHHAGPYDTMAFSSSQTDLMASTGQVGFGEFTGASGFDISAAFAQDVPHPPSTTGSPEPNSEPVKNEG</sequence>
<dbReference type="Pfam" id="PF02257">
    <property type="entry name" value="RFX_DNA_binding"/>
    <property type="match status" value="1"/>
</dbReference>
<evidence type="ECO:0000256" key="2">
    <source>
        <dbReference type="SAM" id="MobiDB-lite"/>
    </source>
</evidence>
<dbReference type="PANTHER" id="PTHR12619:SF5">
    <property type="entry name" value="TRANSCRIPTION FACTOR RFX4"/>
    <property type="match status" value="1"/>
</dbReference>
<feature type="compositionally biased region" description="Acidic residues" evidence="2">
    <location>
        <begin position="841"/>
        <end position="850"/>
    </location>
</feature>
<protein>
    <submittedName>
        <fullName evidence="4">MHC class II regulatory factor RFX1</fullName>
    </submittedName>
</protein>
<feature type="region of interest" description="Disordered" evidence="2">
    <location>
        <begin position="603"/>
        <end position="662"/>
    </location>
</feature>
<comment type="caution">
    <text evidence="4">The sequence shown here is derived from an EMBL/GenBank/DDBJ whole genome shotgun (WGS) entry which is preliminary data.</text>
</comment>
<reference evidence="4 5" key="1">
    <citation type="journal article" date="2019" name="Fungal Biol. Biotechnol.">
        <title>Draft genome sequence of fastidious pathogen Ceratobasidium theobromae, which causes vascular-streak dieback in Theobroma cacao.</title>
        <authorList>
            <person name="Ali S.S."/>
            <person name="Asman A."/>
            <person name="Shao J."/>
            <person name="Firmansyah A.P."/>
            <person name="Susilo A.W."/>
            <person name="Rosmana A."/>
            <person name="McMahon P."/>
            <person name="Junaid M."/>
            <person name="Guest D."/>
            <person name="Kheng T.Y."/>
            <person name="Meinhardt L.W."/>
            <person name="Bailey B.A."/>
        </authorList>
    </citation>
    <scope>NUCLEOTIDE SEQUENCE [LARGE SCALE GENOMIC DNA]</scope>
    <source>
        <strain evidence="4 5">CT2</strain>
    </source>
</reference>
<dbReference type="GO" id="GO:0000981">
    <property type="term" value="F:DNA-binding transcription factor activity, RNA polymerase II-specific"/>
    <property type="evidence" value="ECO:0007669"/>
    <property type="project" value="TreeGrafter"/>
</dbReference>
<dbReference type="Gene3D" id="1.10.10.10">
    <property type="entry name" value="Winged helix-like DNA-binding domain superfamily/Winged helix DNA-binding domain"/>
    <property type="match status" value="1"/>
</dbReference>
<organism evidence="4 5">
    <name type="scientific">Ceratobasidium theobromae</name>
    <dbReference type="NCBI Taxonomy" id="1582974"/>
    <lineage>
        <taxon>Eukaryota</taxon>
        <taxon>Fungi</taxon>
        <taxon>Dikarya</taxon>
        <taxon>Basidiomycota</taxon>
        <taxon>Agaricomycotina</taxon>
        <taxon>Agaricomycetes</taxon>
        <taxon>Cantharellales</taxon>
        <taxon>Ceratobasidiaceae</taxon>
        <taxon>Ceratobasidium</taxon>
    </lineage>
</organism>
<accession>A0A5N5QV09</accession>
<keyword evidence="1" id="KW-0238">DNA-binding</keyword>
<feature type="compositionally biased region" description="Polar residues" evidence="2">
    <location>
        <begin position="611"/>
        <end position="623"/>
    </location>
</feature>
<dbReference type="OrthoDB" id="10056949at2759"/>
<feature type="region of interest" description="Disordered" evidence="2">
    <location>
        <begin position="824"/>
        <end position="850"/>
    </location>
</feature>
<feature type="domain" description="RFX-type winged-helix" evidence="3">
    <location>
        <begin position="728"/>
        <end position="803"/>
    </location>
</feature>
<gene>
    <name evidence="4" type="ORF">CTheo_1056</name>
</gene>
<evidence type="ECO:0000256" key="1">
    <source>
        <dbReference type="ARBA" id="ARBA00023125"/>
    </source>
</evidence>
<keyword evidence="5" id="KW-1185">Reference proteome</keyword>
<dbReference type="Pfam" id="PF25340">
    <property type="entry name" value="BCD_RFX"/>
    <property type="match status" value="1"/>
</dbReference>
<dbReference type="GO" id="GO:0000978">
    <property type="term" value="F:RNA polymerase II cis-regulatory region sequence-specific DNA binding"/>
    <property type="evidence" value="ECO:0007669"/>
    <property type="project" value="TreeGrafter"/>
</dbReference>
<evidence type="ECO:0000313" key="4">
    <source>
        <dbReference type="EMBL" id="KAB5595595.1"/>
    </source>
</evidence>
<dbReference type="PANTHER" id="PTHR12619">
    <property type="entry name" value="RFX TRANSCRIPTION FACTOR FAMILY"/>
    <property type="match status" value="1"/>
</dbReference>
<dbReference type="InterPro" id="IPR039779">
    <property type="entry name" value="RFX-like"/>
</dbReference>
<name>A0A5N5QV09_9AGAM</name>
<dbReference type="PROSITE" id="PS51526">
    <property type="entry name" value="RFX_DBD"/>
    <property type="match status" value="1"/>
</dbReference>
<feature type="compositionally biased region" description="Low complexity" evidence="2">
    <location>
        <begin position="824"/>
        <end position="838"/>
    </location>
</feature>
<dbReference type="InterPro" id="IPR003150">
    <property type="entry name" value="DNA-bd_RFX"/>
</dbReference>
<dbReference type="InterPro" id="IPR036390">
    <property type="entry name" value="WH_DNA-bd_sf"/>
</dbReference>
<dbReference type="InterPro" id="IPR029052">
    <property type="entry name" value="Metallo-depent_PP-like"/>
</dbReference>
<proteinExistence type="predicted"/>
<dbReference type="InterPro" id="IPR057321">
    <property type="entry name" value="RFX1-4/6/8-like_BCD"/>
</dbReference>
<dbReference type="SUPFAM" id="SSF46785">
    <property type="entry name" value="Winged helix' DNA-binding domain"/>
    <property type="match status" value="1"/>
</dbReference>
<feature type="region of interest" description="Disordered" evidence="2">
    <location>
        <begin position="1338"/>
        <end position="1363"/>
    </location>
</feature>
<dbReference type="Proteomes" id="UP000383932">
    <property type="component" value="Unassembled WGS sequence"/>
</dbReference>
<feature type="region of interest" description="Disordered" evidence="2">
    <location>
        <begin position="876"/>
        <end position="925"/>
    </location>
</feature>